<feature type="domain" description="CCDC93 N-terminal" evidence="6">
    <location>
        <begin position="19"/>
        <end position="123"/>
    </location>
</feature>
<dbReference type="GO" id="GO:0006893">
    <property type="term" value="P:Golgi to plasma membrane transport"/>
    <property type="evidence" value="ECO:0007669"/>
    <property type="project" value="TreeGrafter"/>
</dbReference>
<dbReference type="HOGENOM" id="CLU_016588_0_0_1"/>
<dbReference type="PANTHER" id="PTHR16441">
    <property type="entry name" value="FIDIPIDINE"/>
    <property type="match status" value="1"/>
</dbReference>
<feature type="coiled-coil region" evidence="3">
    <location>
        <begin position="442"/>
        <end position="602"/>
    </location>
</feature>
<feature type="coiled-coil region" evidence="3">
    <location>
        <begin position="678"/>
        <end position="719"/>
    </location>
</feature>
<feature type="region of interest" description="Disordered" evidence="4">
    <location>
        <begin position="224"/>
        <end position="249"/>
    </location>
</feature>
<organism evidence="7 8">
    <name type="scientific">Tetrahymena thermophila (strain SB210)</name>
    <dbReference type="NCBI Taxonomy" id="312017"/>
    <lineage>
        <taxon>Eukaryota</taxon>
        <taxon>Sar</taxon>
        <taxon>Alveolata</taxon>
        <taxon>Ciliophora</taxon>
        <taxon>Intramacronucleata</taxon>
        <taxon>Oligohymenophorea</taxon>
        <taxon>Hymenostomatida</taxon>
        <taxon>Tetrahymenina</taxon>
        <taxon>Tetrahymenidae</taxon>
        <taxon>Tetrahymena</taxon>
    </lineage>
</organism>
<dbReference type="AlphaFoldDB" id="I7M2P6"/>
<reference evidence="8" key="1">
    <citation type="journal article" date="2006" name="PLoS Biol.">
        <title>Macronuclear genome sequence of the ciliate Tetrahymena thermophila, a model eukaryote.</title>
        <authorList>
            <person name="Eisen J.A."/>
            <person name="Coyne R.S."/>
            <person name="Wu M."/>
            <person name="Wu D."/>
            <person name="Thiagarajan M."/>
            <person name="Wortman J.R."/>
            <person name="Badger J.H."/>
            <person name="Ren Q."/>
            <person name="Amedeo P."/>
            <person name="Jones K.M."/>
            <person name="Tallon L.J."/>
            <person name="Delcher A.L."/>
            <person name="Salzberg S.L."/>
            <person name="Silva J.C."/>
            <person name="Haas B.J."/>
            <person name="Majoros W.H."/>
            <person name="Farzad M."/>
            <person name="Carlton J.M."/>
            <person name="Smith R.K. Jr."/>
            <person name="Garg J."/>
            <person name="Pearlman R.E."/>
            <person name="Karrer K.M."/>
            <person name="Sun L."/>
            <person name="Manning G."/>
            <person name="Elde N.C."/>
            <person name="Turkewitz A.P."/>
            <person name="Asai D.J."/>
            <person name="Wilkes D.E."/>
            <person name="Wang Y."/>
            <person name="Cai H."/>
            <person name="Collins K."/>
            <person name="Stewart B.A."/>
            <person name="Lee S.R."/>
            <person name="Wilamowska K."/>
            <person name="Weinberg Z."/>
            <person name="Ruzzo W.L."/>
            <person name="Wloga D."/>
            <person name="Gaertig J."/>
            <person name="Frankel J."/>
            <person name="Tsao C.-C."/>
            <person name="Gorovsky M.A."/>
            <person name="Keeling P.J."/>
            <person name="Waller R.F."/>
            <person name="Patron N.J."/>
            <person name="Cherry J.M."/>
            <person name="Stover N.A."/>
            <person name="Krieger C.J."/>
            <person name="del Toro C."/>
            <person name="Ryder H.F."/>
            <person name="Williamson S.C."/>
            <person name="Barbeau R.A."/>
            <person name="Hamilton E.P."/>
            <person name="Orias E."/>
        </authorList>
    </citation>
    <scope>NUCLEOTIDE SEQUENCE [LARGE SCALE GENOMIC DNA]</scope>
    <source>
        <strain evidence="8">SB210</strain>
    </source>
</reference>
<dbReference type="EMBL" id="GG662605">
    <property type="protein sequence ID" value="EAS01057.1"/>
    <property type="molecule type" value="Genomic_DNA"/>
</dbReference>
<dbReference type="InterPro" id="IPR048747">
    <property type="entry name" value="CCDC93_N"/>
</dbReference>
<proteinExistence type="inferred from homology"/>
<dbReference type="Proteomes" id="UP000009168">
    <property type="component" value="Unassembled WGS sequence"/>
</dbReference>
<evidence type="ECO:0000313" key="8">
    <source>
        <dbReference type="Proteomes" id="UP000009168"/>
    </source>
</evidence>
<sequence length="744" mass="86273">MSSSKQQQQQKYQIHSQAEENPKMKEIFDALLQAGYFRIRIPSIQTFDKILGSLTWCISCSNFDIDIEYDDEMNLGQKIALSEKICEALQKMKCPYELLPFQIKGLDFDKMYPVFNWLIKFVYETREERWDFNTSMSNFLGKKTYPSFIERQKKEENTINETIKIIQTVDKRQTKNVNAKNLQLNDPIRIYSTLIEYGDITAIKTYNKLSGVVSGKIDLENEIQKQTKGKSKSTRDTSEPGKSKKEKKEVDQKINDIIFYDQASSKSQKVEVDTGRINALIASSSQQPQFMSLNQANAEMNDRIKPQEATFKRGKLAQMTAPQFAQVQIGTSSSSNDGSLQSQLTQALNAMNQQSATTTGSAGADTQTQAILEPENDVELQVEGNNNFTDIRAGGRRQSVVGANLMELIAQGQDDIKEAITKTAEADESPEIEFANIIKTEKEFHEKQVIALNQKIADLQKKLQEEKEELIKIKEEEEEKENYYDQHTGLDNELKETRQLIEKKLQQAKVKSKELIAEAEMNVQKRNALKEQKTKLRKEIKIQIQESEKEMEKTKKEAAIMEDQQDQGEEFSEDYIKKKEKLNKKTEELSKYNQENAVLQRQLENFPSASEIAQYQLRLLELYESISSESEKEKDNYIRYNNYCDIKTQLVQFVEIMKAFKENYQVHKKSKSGRTKFIGDLTEAYKGLEENCQKALELLTKIKNQREKKMENYNQLKVQERDYFKLLKDFRLELEVNETLQQRQ</sequence>
<dbReference type="OrthoDB" id="16092at2759"/>
<keyword evidence="8" id="KW-1185">Reference proteome</keyword>
<dbReference type="Pfam" id="PF09762">
    <property type="entry name" value="CCDC93_CC"/>
    <property type="match status" value="1"/>
</dbReference>
<dbReference type="Pfam" id="PF21673">
    <property type="entry name" value="CCDC93_N"/>
    <property type="match status" value="1"/>
</dbReference>
<evidence type="ECO:0000259" key="5">
    <source>
        <dbReference type="Pfam" id="PF09762"/>
    </source>
</evidence>
<evidence type="ECO:0000259" key="6">
    <source>
        <dbReference type="Pfam" id="PF21673"/>
    </source>
</evidence>
<evidence type="ECO:0000256" key="3">
    <source>
        <dbReference type="SAM" id="Coils"/>
    </source>
</evidence>
<dbReference type="GeneID" id="7836119"/>
<dbReference type="KEGG" id="tet:TTHERM_00316100"/>
<feature type="compositionally biased region" description="Basic and acidic residues" evidence="4">
    <location>
        <begin position="233"/>
        <end position="249"/>
    </location>
</feature>
<dbReference type="OMA" id="YERQEAP"/>
<evidence type="ECO:0000256" key="1">
    <source>
        <dbReference type="ARBA" id="ARBA00007219"/>
    </source>
</evidence>
<dbReference type="PANTHER" id="PTHR16441:SF0">
    <property type="entry name" value="COILED-COIL DOMAIN-CONTAINING PROTEIN 93"/>
    <property type="match status" value="1"/>
</dbReference>
<keyword evidence="2 3" id="KW-0175">Coiled coil</keyword>
<evidence type="ECO:0000256" key="4">
    <source>
        <dbReference type="SAM" id="MobiDB-lite"/>
    </source>
</evidence>
<evidence type="ECO:0000256" key="2">
    <source>
        <dbReference type="ARBA" id="ARBA00023054"/>
    </source>
</evidence>
<protein>
    <submittedName>
        <fullName evidence="7">Coiled-coil protein, putative</fullName>
    </submittedName>
</protein>
<dbReference type="STRING" id="312017.I7M2P6"/>
<dbReference type="eggNOG" id="KOG2701">
    <property type="taxonomic scope" value="Eukaryota"/>
</dbReference>
<gene>
    <name evidence="7" type="ORF">TTHERM_00316100</name>
</gene>
<feature type="domain" description="CCDC93 coiled-coil" evidence="5">
    <location>
        <begin position="169"/>
        <end position="742"/>
    </location>
</feature>
<accession>I7M2P6</accession>
<dbReference type="RefSeq" id="XP_001021302.1">
    <property type="nucleotide sequence ID" value="XM_001021302.3"/>
</dbReference>
<dbReference type="InParanoid" id="I7M2P6"/>
<name>I7M2P6_TETTS</name>
<dbReference type="InterPro" id="IPR039116">
    <property type="entry name" value="CCDC93"/>
</dbReference>
<dbReference type="InterPro" id="IPR019159">
    <property type="entry name" value="CCDC93_CC"/>
</dbReference>
<comment type="similarity">
    <text evidence="1">Belongs to the CCDC93 family.</text>
</comment>
<evidence type="ECO:0000313" key="7">
    <source>
        <dbReference type="EMBL" id="EAS01057.1"/>
    </source>
</evidence>